<evidence type="ECO:0000313" key="1">
    <source>
        <dbReference type="EMBL" id="KWX03235.1"/>
    </source>
</evidence>
<keyword evidence="2" id="KW-1185">Reference proteome</keyword>
<accession>A0A132MZ86</accession>
<proteinExistence type="predicted"/>
<reference evidence="2" key="1">
    <citation type="submission" date="2015-04" db="EMBL/GenBank/DDBJ databases">
        <title>Physiological reanalysis, assessment of diazotrophy, and genome sequences of multiple isolates of Streptomyces thermoautotrophicus.</title>
        <authorList>
            <person name="MacKellar D.C."/>
            <person name="Lieber L."/>
            <person name="Norman J."/>
            <person name="Bolger A."/>
            <person name="Tobin C."/>
            <person name="Murray J.W."/>
            <person name="Chang R."/>
            <person name="Ford T."/>
            <person name="Nguyen P.Q."/>
            <person name="Woodward J."/>
            <person name="Permingeat H."/>
            <person name="Joshi N.S."/>
            <person name="Silver P.A."/>
            <person name="Usadel B."/>
            <person name="Rutherford A.W."/>
            <person name="Friesen M."/>
            <person name="Prell J."/>
        </authorList>
    </citation>
    <scope>NUCLEOTIDE SEQUENCE [LARGE SCALE GENOMIC DNA]</scope>
    <source>
        <strain evidence="2">H1</strain>
    </source>
</reference>
<name>A0A132MZ86_9ACTN</name>
<dbReference type="PATRIC" id="fig|1469144.10.peg.4597"/>
<dbReference type="OrthoDB" id="3982336at2"/>
<protein>
    <submittedName>
        <fullName evidence="1">Uncharacterized protein</fullName>
    </submittedName>
</protein>
<dbReference type="Proteomes" id="UP000070188">
    <property type="component" value="Unassembled WGS sequence"/>
</dbReference>
<dbReference type="AlphaFoldDB" id="A0A132MZ86"/>
<evidence type="ECO:0000313" key="2">
    <source>
        <dbReference type="Proteomes" id="UP000070188"/>
    </source>
</evidence>
<organism evidence="1 2">
    <name type="scientific">Carbonactinospora thermoautotrophica</name>
    <dbReference type="NCBI Taxonomy" id="1469144"/>
    <lineage>
        <taxon>Bacteria</taxon>
        <taxon>Bacillati</taxon>
        <taxon>Actinomycetota</taxon>
        <taxon>Actinomycetes</taxon>
        <taxon>Kitasatosporales</taxon>
        <taxon>Carbonactinosporaceae</taxon>
        <taxon>Carbonactinospora</taxon>
    </lineage>
</organism>
<gene>
    <name evidence="1" type="ORF">LI90_4286</name>
</gene>
<dbReference type="RefSeq" id="WP_066890804.1">
    <property type="nucleotide sequence ID" value="NZ_LAXD01000001.1"/>
</dbReference>
<comment type="caution">
    <text evidence="1">The sequence shown here is derived from an EMBL/GenBank/DDBJ whole genome shotgun (WGS) entry which is preliminary data.</text>
</comment>
<dbReference type="EMBL" id="LAXD01000001">
    <property type="protein sequence ID" value="KWX03235.1"/>
    <property type="molecule type" value="Genomic_DNA"/>
</dbReference>
<sequence length="348" mass="38877">MDHGRVRFGAQFVAAQRQRFGSKPPEQRPLAYDIAVGEEYQEWRAWLDAQLALLPDREADRIAGQLWQEDKRFWPSVFELAVGAGLRAAGLDVAYERSWDGLTPDWTVFDIAGKPLCFVEVHTDQPPDATYGLLRSWRGLEERIAQIPCPVVLTLAADPDLSGPIPPPDARTAKRIARDLKNALLRLNPQIRISTCGYTFVVLADRWGRQLPSPRGLRAHFMAPSGGAGVVSAWQLVERVGEKIAKYRELAATYEVPLVVAVGAHRFTGVGLEELDDLLAGRQTITFQFNAGDPFIGEQTVQLDRPRHWRMPPELSGLLWISNQFPFALTARPNPTAQRPMPHALLNP</sequence>